<gene>
    <name evidence="9" type="ORF">ENS29_03255</name>
</gene>
<name>A0A7C4RQZ3_9BACT</name>
<feature type="transmembrane region" description="Helical" evidence="7">
    <location>
        <begin position="362"/>
        <end position="381"/>
    </location>
</feature>
<dbReference type="PANTHER" id="PTHR42718:SF46">
    <property type="entry name" value="BLR6921 PROTEIN"/>
    <property type="match status" value="1"/>
</dbReference>
<dbReference type="SUPFAM" id="SSF103473">
    <property type="entry name" value="MFS general substrate transporter"/>
    <property type="match status" value="1"/>
</dbReference>
<feature type="transmembrane region" description="Helical" evidence="7">
    <location>
        <begin position="146"/>
        <end position="169"/>
    </location>
</feature>
<protein>
    <submittedName>
        <fullName evidence="9">MFS transporter</fullName>
    </submittedName>
</protein>
<dbReference type="GO" id="GO:0022857">
    <property type="term" value="F:transmembrane transporter activity"/>
    <property type="evidence" value="ECO:0007669"/>
    <property type="project" value="InterPro"/>
</dbReference>
<keyword evidence="5 7" id="KW-1133">Transmembrane helix</keyword>
<dbReference type="PROSITE" id="PS50850">
    <property type="entry name" value="MFS"/>
    <property type="match status" value="1"/>
</dbReference>
<dbReference type="InterPro" id="IPR036259">
    <property type="entry name" value="MFS_trans_sf"/>
</dbReference>
<comment type="caution">
    <text evidence="9">The sequence shown here is derived from an EMBL/GenBank/DDBJ whole genome shotgun (WGS) entry which is preliminary data.</text>
</comment>
<keyword evidence="2" id="KW-0813">Transport</keyword>
<evidence type="ECO:0000259" key="8">
    <source>
        <dbReference type="PROSITE" id="PS50850"/>
    </source>
</evidence>
<evidence type="ECO:0000256" key="6">
    <source>
        <dbReference type="ARBA" id="ARBA00023136"/>
    </source>
</evidence>
<dbReference type="Pfam" id="PF07690">
    <property type="entry name" value="MFS_1"/>
    <property type="match status" value="1"/>
</dbReference>
<dbReference type="Gene3D" id="1.20.1250.20">
    <property type="entry name" value="MFS general substrate transporter like domains"/>
    <property type="match status" value="1"/>
</dbReference>
<feature type="transmembrane region" description="Helical" evidence="7">
    <location>
        <begin position="21"/>
        <end position="43"/>
    </location>
</feature>
<evidence type="ECO:0000256" key="7">
    <source>
        <dbReference type="SAM" id="Phobius"/>
    </source>
</evidence>
<accession>A0A7C4RQZ3</accession>
<evidence type="ECO:0000256" key="5">
    <source>
        <dbReference type="ARBA" id="ARBA00022989"/>
    </source>
</evidence>
<evidence type="ECO:0000256" key="1">
    <source>
        <dbReference type="ARBA" id="ARBA00004651"/>
    </source>
</evidence>
<evidence type="ECO:0000256" key="2">
    <source>
        <dbReference type="ARBA" id="ARBA00022448"/>
    </source>
</evidence>
<feature type="transmembrane region" description="Helical" evidence="7">
    <location>
        <begin position="234"/>
        <end position="252"/>
    </location>
</feature>
<feature type="transmembrane region" description="Helical" evidence="7">
    <location>
        <begin position="207"/>
        <end position="228"/>
    </location>
</feature>
<feature type="domain" description="Major facilitator superfamily (MFS) profile" evidence="8">
    <location>
        <begin position="21"/>
        <end position="469"/>
    </location>
</feature>
<reference evidence="9" key="1">
    <citation type="journal article" date="2020" name="mSystems">
        <title>Genome- and Community-Level Interaction Insights into Carbon Utilization and Element Cycling Functions of Hydrothermarchaeota in Hydrothermal Sediment.</title>
        <authorList>
            <person name="Zhou Z."/>
            <person name="Liu Y."/>
            <person name="Xu W."/>
            <person name="Pan J."/>
            <person name="Luo Z.H."/>
            <person name="Li M."/>
        </authorList>
    </citation>
    <scope>NUCLEOTIDE SEQUENCE [LARGE SCALE GENOMIC DNA]</scope>
    <source>
        <strain evidence="9">SpSt-477</strain>
    </source>
</reference>
<feature type="transmembrane region" description="Helical" evidence="7">
    <location>
        <begin position="87"/>
        <end position="106"/>
    </location>
</feature>
<dbReference type="CDD" id="cd17321">
    <property type="entry name" value="MFS_MMR_MDR_like"/>
    <property type="match status" value="1"/>
</dbReference>
<keyword evidence="4 7" id="KW-0812">Transmembrane</keyword>
<dbReference type="InterPro" id="IPR011701">
    <property type="entry name" value="MFS"/>
</dbReference>
<dbReference type="PRINTS" id="PR01036">
    <property type="entry name" value="TCRTETB"/>
</dbReference>
<proteinExistence type="predicted"/>
<dbReference type="AlphaFoldDB" id="A0A7C4RQZ3"/>
<dbReference type="InterPro" id="IPR020846">
    <property type="entry name" value="MFS_dom"/>
</dbReference>
<dbReference type="PANTHER" id="PTHR42718">
    <property type="entry name" value="MAJOR FACILITATOR SUPERFAMILY MULTIDRUG TRANSPORTER MFSC"/>
    <property type="match status" value="1"/>
</dbReference>
<feature type="transmembrane region" description="Helical" evidence="7">
    <location>
        <begin position="55"/>
        <end position="75"/>
    </location>
</feature>
<organism evidence="9">
    <name type="scientific">Desulfatirhabdium butyrativorans</name>
    <dbReference type="NCBI Taxonomy" id="340467"/>
    <lineage>
        <taxon>Bacteria</taxon>
        <taxon>Pseudomonadati</taxon>
        <taxon>Thermodesulfobacteriota</taxon>
        <taxon>Desulfobacteria</taxon>
        <taxon>Desulfobacterales</taxon>
        <taxon>Desulfatirhabdiaceae</taxon>
        <taxon>Desulfatirhabdium</taxon>
    </lineage>
</organism>
<dbReference type="Gene3D" id="1.20.1720.10">
    <property type="entry name" value="Multidrug resistance protein D"/>
    <property type="match status" value="1"/>
</dbReference>
<keyword evidence="3" id="KW-1003">Cell membrane</keyword>
<feature type="transmembrane region" description="Helical" evidence="7">
    <location>
        <begin position="272"/>
        <end position="297"/>
    </location>
</feature>
<feature type="transmembrane region" description="Helical" evidence="7">
    <location>
        <begin position="335"/>
        <end position="355"/>
    </location>
</feature>
<evidence type="ECO:0000313" key="9">
    <source>
        <dbReference type="EMBL" id="HGU31856.1"/>
    </source>
</evidence>
<comment type="subcellular location">
    <subcellularLocation>
        <location evidence="1">Cell membrane</location>
        <topology evidence="1">Multi-pass membrane protein</topology>
    </subcellularLocation>
</comment>
<dbReference type="EMBL" id="DSUH01000070">
    <property type="protein sequence ID" value="HGU31856.1"/>
    <property type="molecule type" value="Genomic_DNA"/>
</dbReference>
<feature type="transmembrane region" description="Helical" evidence="7">
    <location>
        <begin position="112"/>
        <end position="134"/>
    </location>
</feature>
<feature type="transmembrane region" description="Helical" evidence="7">
    <location>
        <begin position="175"/>
        <end position="195"/>
    </location>
</feature>
<evidence type="ECO:0000256" key="4">
    <source>
        <dbReference type="ARBA" id="ARBA00022692"/>
    </source>
</evidence>
<sequence>MTNPSIHPPVSEKPTVSATATLFAVSTASFLMPFMFSGVGIALPSIGREMGATATQIGLVETGYMVSVSMFLLLMGRLGDVYGRKRIFQWGITLFTLMGAAISQAWSIHSVVVLRFLQGIGGAMIAATGMAIVVSVFPRNQRGKALGINVACVYAGLSCGPFLGGMIVTAWGWRWLFALCLPLGAAVFGILRWKLKGEWADARGESIDWRGAGIFSLAMIALVVGAANLNAVDWGGYLMACGALLLIGFVWIEDRTPSPLLDVHLMKTNRVFTLSSLAALLNYAATFGVTFFMSLFLQYVKGFTPQQAGTLLVLQPVTQALFSPLCGRLSDRYPAAWIATIGMGSCAVGLAFSVGIGEATSIHAIAGVLLLLGVGFALFSSPNMSVIMGSVPPKFVGVASGLVAIMRTFGMMVSMTIVTILFSTLLKGHPISVETQGDFIRCMQTGFSIYSLLCVVGVAISFGRLGREGKQDGGGQGVRG</sequence>
<dbReference type="GO" id="GO:0005886">
    <property type="term" value="C:plasma membrane"/>
    <property type="evidence" value="ECO:0007669"/>
    <property type="project" value="UniProtKB-SubCell"/>
</dbReference>
<feature type="transmembrane region" description="Helical" evidence="7">
    <location>
        <begin position="401"/>
        <end position="426"/>
    </location>
</feature>
<evidence type="ECO:0000256" key="3">
    <source>
        <dbReference type="ARBA" id="ARBA00022475"/>
    </source>
</evidence>
<feature type="transmembrane region" description="Helical" evidence="7">
    <location>
        <begin position="447"/>
        <end position="465"/>
    </location>
</feature>
<keyword evidence="6 7" id="KW-0472">Membrane</keyword>